<dbReference type="RefSeq" id="WP_126564741.1">
    <property type="nucleotide sequence ID" value="NZ_BMCY01000003.1"/>
</dbReference>
<evidence type="ECO:0000313" key="1">
    <source>
        <dbReference type="EMBL" id="TGN26957.1"/>
    </source>
</evidence>
<keyword evidence="2" id="KW-1185">Reference proteome</keyword>
<name>A0A4Z1BH27_9STAP</name>
<dbReference type="AlphaFoldDB" id="A0A4Z1BH27"/>
<accession>A0A4Z1BH27</accession>
<reference evidence="1 2" key="1">
    <citation type="submission" date="2019-04" db="EMBL/GenBank/DDBJ databases">
        <title>Genomic characterization of Staphylococcus petrasii strains.</title>
        <authorList>
            <person name="Vrbovska V."/>
            <person name="Kovarovic V."/>
            <person name="Maslanova I."/>
            <person name="Indrakova A."/>
            <person name="Petras P."/>
            <person name="Sedo O."/>
            <person name="Svec P."/>
            <person name="Fisarova L."/>
            <person name="Sedlacek I."/>
            <person name="Doskar J."/>
            <person name="Pantucek R."/>
        </authorList>
    </citation>
    <scope>NUCLEOTIDE SEQUENCE [LARGE SCALE GENOMIC DNA]</scope>
    <source>
        <strain evidence="1 2">CCM 8529</strain>
    </source>
</reference>
<proteinExistence type="predicted"/>
<evidence type="ECO:0000313" key="2">
    <source>
        <dbReference type="Proteomes" id="UP000297459"/>
    </source>
</evidence>
<organism evidence="1 2">
    <name type="scientific">Staphylococcus pragensis</name>
    <dbReference type="NCBI Taxonomy" id="1611836"/>
    <lineage>
        <taxon>Bacteria</taxon>
        <taxon>Bacillati</taxon>
        <taxon>Bacillota</taxon>
        <taxon>Bacilli</taxon>
        <taxon>Bacillales</taxon>
        <taxon>Staphylococcaceae</taxon>
        <taxon>Staphylococcus</taxon>
    </lineage>
</organism>
<dbReference type="Proteomes" id="UP000297459">
    <property type="component" value="Unassembled WGS sequence"/>
</dbReference>
<protein>
    <submittedName>
        <fullName evidence="1">Bacteriocin-type signal sequence</fullName>
    </submittedName>
</protein>
<comment type="caution">
    <text evidence="1">The sequence shown here is derived from an EMBL/GenBank/DDBJ whole genome shotgun (WGS) entry which is preliminary data.</text>
</comment>
<gene>
    <name evidence="1" type="ORF">E2558_08255</name>
</gene>
<sequence>MKKLNNSELKVINGGKDSFIDISGDIREIGQMINNGWKDVKDGWNGNHEEG</sequence>
<dbReference type="EMBL" id="SRPJ01000003">
    <property type="protein sequence ID" value="TGN26957.1"/>
    <property type="molecule type" value="Genomic_DNA"/>
</dbReference>